<dbReference type="InterPro" id="IPR012340">
    <property type="entry name" value="NA-bd_OB-fold"/>
</dbReference>
<dbReference type="PhylomeDB" id="B4L0Q8"/>
<dbReference type="Proteomes" id="UP000009192">
    <property type="component" value="Unassembled WGS sequence"/>
</dbReference>
<dbReference type="GO" id="GO:0000782">
    <property type="term" value="C:telomere cap complex"/>
    <property type="evidence" value="ECO:0007669"/>
    <property type="project" value="EnsemblMetazoa"/>
</dbReference>
<organism evidence="1 2">
    <name type="scientific">Drosophila mojavensis</name>
    <name type="common">Fruit fly</name>
    <dbReference type="NCBI Taxonomy" id="7230"/>
    <lineage>
        <taxon>Eukaryota</taxon>
        <taxon>Metazoa</taxon>
        <taxon>Ecdysozoa</taxon>
        <taxon>Arthropoda</taxon>
        <taxon>Hexapoda</taxon>
        <taxon>Insecta</taxon>
        <taxon>Pterygota</taxon>
        <taxon>Neoptera</taxon>
        <taxon>Endopterygota</taxon>
        <taxon>Diptera</taxon>
        <taxon>Brachycera</taxon>
        <taxon>Muscomorpha</taxon>
        <taxon>Ephydroidea</taxon>
        <taxon>Drosophilidae</taxon>
        <taxon>Drosophila</taxon>
    </lineage>
</organism>
<dbReference type="GO" id="GO:0043047">
    <property type="term" value="F:single-stranded telomeric DNA binding"/>
    <property type="evidence" value="ECO:0007669"/>
    <property type="project" value="EnsemblMetazoa"/>
</dbReference>
<dbReference type="FunCoup" id="B4L0Q8">
    <property type="interactions" value="1"/>
</dbReference>
<dbReference type="HOGENOM" id="CLU_1311269_0_0_1"/>
<protein>
    <recommendedName>
        <fullName evidence="3">OB domain-containing protein</fullName>
    </recommendedName>
</protein>
<accession>B4L0Q8</accession>
<proteinExistence type="predicted"/>
<keyword evidence="2" id="KW-1185">Reference proteome</keyword>
<dbReference type="OrthoDB" id="7915056at2759"/>
<name>B4L0Q8_DROMO</name>
<dbReference type="GO" id="GO:0016233">
    <property type="term" value="P:telomere capping"/>
    <property type="evidence" value="ECO:0007669"/>
    <property type="project" value="EnsemblMetazoa"/>
</dbReference>
<dbReference type="InParanoid" id="B4L0Q8"/>
<evidence type="ECO:0008006" key="3">
    <source>
        <dbReference type="Google" id="ProtNLM"/>
    </source>
</evidence>
<dbReference type="AlphaFoldDB" id="B4L0Q8"/>
<dbReference type="OMA" id="GRGVHNK"/>
<dbReference type="eggNOG" id="ENOG502TAPI">
    <property type="taxonomic scope" value="Eukaryota"/>
</dbReference>
<gene>
    <name evidence="1" type="primary">Dmoj\GI12259</name>
    <name evidence="1" type="ORF">Dmoj_GI12259</name>
</gene>
<sequence length="215" mass="24512">MINLSPDDIEDQLDNFIIRKTKDQASTYVPRQKTTKNGEKIYDHIPLLIKDILASQPDADNKGAFTLFNPTELKYHSCLVYGFVAGRGVHNKSFYNYVLDDGTGSIKFRIYAKPREEKIIKCLYNEAQSLIGSADTLKYEKISTSMTRLLGKATEYIDGSVISPGSNVMLYGRPHNFKDQISLDVISFTMDNEKSRSLELAFSENLIDYYQRHTK</sequence>
<evidence type="ECO:0000313" key="1">
    <source>
        <dbReference type="EMBL" id="EDW18135.1"/>
    </source>
</evidence>
<dbReference type="Gene3D" id="2.40.50.140">
    <property type="entry name" value="Nucleic acid-binding proteins"/>
    <property type="match status" value="1"/>
</dbReference>
<dbReference type="EMBL" id="CH933809">
    <property type="protein sequence ID" value="EDW18135.1"/>
    <property type="molecule type" value="Genomic_DNA"/>
</dbReference>
<evidence type="ECO:0000313" key="2">
    <source>
        <dbReference type="Proteomes" id="UP000009192"/>
    </source>
</evidence>
<dbReference type="KEGG" id="dmo:Dmoj_GI12259"/>
<reference evidence="1 2" key="1">
    <citation type="journal article" date="2007" name="Nature">
        <title>Evolution of genes and genomes on the Drosophila phylogeny.</title>
        <authorList>
            <consortium name="Drosophila 12 Genomes Consortium"/>
            <person name="Clark A.G."/>
            <person name="Eisen M.B."/>
            <person name="Smith D.R."/>
            <person name="Bergman C.M."/>
            <person name="Oliver B."/>
            <person name="Markow T.A."/>
            <person name="Kaufman T.C."/>
            <person name="Kellis M."/>
            <person name="Gelbart W."/>
            <person name="Iyer V.N."/>
            <person name="Pollard D.A."/>
            <person name="Sackton T.B."/>
            <person name="Larracuente A.M."/>
            <person name="Singh N.D."/>
            <person name="Abad J.P."/>
            <person name="Abt D.N."/>
            <person name="Adryan B."/>
            <person name="Aguade M."/>
            <person name="Akashi H."/>
            <person name="Anderson W.W."/>
            <person name="Aquadro C.F."/>
            <person name="Ardell D.H."/>
            <person name="Arguello R."/>
            <person name="Artieri C.G."/>
            <person name="Barbash D.A."/>
            <person name="Barker D."/>
            <person name="Barsanti P."/>
            <person name="Batterham P."/>
            <person name="Batzoglou S."/>
            <person name="Begun D."/>
            <person name="Bhutkar A."/>
            <person name="Blanco E."/>
            <person name="Bosak S.A."/>
            <person name="Bradley R.K."/>
            <person name="Brand A.D."/>
            <person name="Brent M.R."/>
            <person name="Brooks A.N."/>
            <person name="Brown R.H."/>
            <person name="Butlin R.K."/>
            <person name="Caggese C."/>
            <person name="Calvi B.R."/>
            <person name="Bernardo de Carvalho A."/>
            <person name="Caspi A."/>
            <person name="Castrezana S."/>
            <person name="Celniker S.E."/>
            <person name="Chang J.L."/>
            <person name="Chapple C."/>
            <person name="Chatterji S."/>
            <person name="Chinwalla A."/>
            <person name="Civetta A."/>
            <person name="Clifton S.W."/>
            <person name="Comeron J.M."/>
            <person name="Costello J.C."/>
            <person name="Coyne J.A."/>
            <person name="Daub J."/>
            <person name="David R.G."/>
            <person name="Delcher A.L."/>
            <person name="Delehaunty K."/>
            <person name="Do C.B."/>
            <person name="Ebling H."/>
            <person name="Edwards K."/>
            <person name="Eickbush T."/>
            <person name="Evans J.D."/>
            <person name="Filipski A."/>
            <person name="Findeiss S."/>
            <person name="Freyhult E."/>
            <person name="Fulton L."/>
            <person name="Fulton R."/>
            <person name="Garcia A.C."/>
            <person name="Gardiner A."/>
            <person name="Garfield D.A."/>
            <person name="Garvin B.E."/>
            <person name="Gibson G."/>
            <person name="Gilbert D."/>
            <person name="Gnerre S."/>
            <person name="Godfrey J."/>
            <person name="Good R."/>
            <person name="Gotea V."/>
            <person name="Gravely B."/>
            <person name="Greenberg A.J."/>
            <person name="Griffiths-Jones S."/>
            <person name="Gross S."/>
            <person name="Guigo R."/>
            <person name="Gustafson E.A."/>
            <person name="Haerty W."/>
            <person name="Hahn M.W."/>
            <person name="Halligan D.L."/>
            <person name="Halpern A.L."/>
            <person name="Halter G.M."/>
            <person name="Han M.V."/>
            <person name="Heger A."/>
            <person name="Hillier L."/>
            <person name="Hinrichs A.S."/>
            <person name="Holmes I."/>
            <person name="Hoskins R.A."/>
            <person name="Hubisz M.J."/>
            <person name="Hultmark D."/>
            <person name="Huntley M.A."/>
            <person name="Jaffe D.B."/>
            <person name="Jagadeeshan S."/>
            <person name="Jeck W.R."/>
            <person name="Johnson J."/>
            <person name="Jones C.D."/>
            <person name="Jordan W.C."/>
            <person name="Karpen G.H."/>
            <person name="Kataoka E."/>
            <person name="Keightley P.D."/>
            <person name="Kheradpour P."/>
            <person name="Kirkness E.F."/>
            <person name="Koerich L.B."/>
            <person name="Kristiansen K."/>
            <person name="Kudrna D."/>
            <person name="Kulathinal R.J."/>
            <person name="Kumar S."/>
            <person name="Kwok R."/>
            <person name="Lander E."/>
            <person name="Langley C.H."/>
            <person name="Lapoint R."/>
            <person name="Lazzaro B.P."/>
            <person name="Lee S.J."/>
            <person name="Levesque L."/>
            <person name="Li R."/>
            <person name="Lin C.F."/>
            <person name="Lin M.F."/>
            <person name="Lindblad-Toh K."/>
            <person name="Llopart A."/>
            <person name="Long M."/>
            <person name="Low L."/>
            <person name="Lozovsky E."/>
            <person name="Lu J."/>
            <person name="Luo M."/>
            <person name="Machado C.A."/>
            <person name="Makalowski W."/>
            <person name="Marzo M."/>
            <person name="Matsuda M."/>
            <person name="Matzkin L."/>
            <person name="McAllister B."/>
            <person name="McBride C.S."/>
            <person name="McKernan B."/>
            <person name="McKernan K."/>
            <person name="Mendez-Lago M."/>
            <person name="Minx P."/>
            <person name="Mollenhauer M.U."/>
            <person name="Montooth K."/>
            <person name="Mount S.M."/>
            <person name="Mu X."/>
            <person name="Myers E."/>
            <person name="Negre B."/>
            <person name="Newfeld S."/>
            <person name="Nielsen R."/>
            <person name="Noor M.A."/>
            <person name="O'Grady P."/>
            <person name="Pachter L."/>
            <person name="Papaceit M."/>
            <person name="Parisi M.J."/>
            <person name="Parisi M."/>
            <person name="Parts L."/>
            <person name="Pedersen J.S."/>
            <person name="Pesole G."/>
            <person name="Phillippy A.M."/>
            <person name="Ponting C.P."/>
            <person name="Pop M."/>
            <person name="Porcelli D."/>
            <person name="Powell J.R."/>
            <person name="Prohaska S."/>
            <person name="Pruitt K."/>
            <person name="Puig M."/>
            <person name="Quesneville H."/>
            <person name="Ram K.R."/>
            <person name="Rand D."/>
            <person name="Rasmussen M.D."/>
            <person name="Reed L.K."/>
            <person name="Reenan R."/>
            <person name="Reily A."/>
            <person name="Remington K.A."/>
            <person name="Rieger T.T."/>
            <person name="Ritchie M.G."/>
            <person name="Robin C."/>
            <person name="Rogers Y.H."/>
            <person name="Rohde C."/>
            <person name="Rozas J."/>
            <person name="Rubenfield M.J."/>
            <person name="Ruiz A."/>
            <person name="Russo S."/>
            <person name="Salzberg S.L."/>
            <person name="Sanchez-Gracia A."/>
            <person name="Saranga D.J."/>
            <person name="Sato H."/>
            <person name="Schaeffer S.W."/>
            <person name="Schatz M.C."/>
            <person name="Schlenke T."/>
            <person name="Schwartz R."/>
            <person name="Segarra C."/>
            <person name="Singh R.S."/>
            <person name="Sirot L."/>
            <person name="Sirota M."/>
            <person name="Sisneros N.B."/>
            <person name="Smith C.D."/>
            <person name="Smith T.F."/>
            <person name="Spieth J."/>
            <person name="Stage D.E."/>
            <person name="Stark A."/>
            <person name="Stephan W."/>
            <person name="Strausberg R.L."/>
            <person name="Strempel S."/>
            <person name="Sturgill D."/>
            <person name="Sutton G."/>
            <person name="Sutton G.G."/>
            <person name="Tao W."/>
            <person name="Teichmann S."/>
            <person name="Tobari Y.N."/>
            <person name="Tomimura Y."/>
            <person name="Tsolas J.M."/>
            <person name="Valente V.L."/>
            <person name="Venter E."/>
            <person name="Venter J.C."/>
            <person name="Vicario S."/>
            <person name="Vieira F.G."/>
            <person name="Vilella A.J."/>
            <person name="Villasante A."/>
            <person name="Walenz B."/>
            <person name="Wang J."/>
            <person name="Wasserman M."/>
            <person name="Watts T."/>
            <person name="Wilson D."/>
            <person name="Wilson R.K."/>
            <person name="Wing R.A."/>
            <person name="Wolfner M.F."/>
            <person name="Wong A."/>
            <person name="Wong G.K."/>
            <person name="Wu C.I."/>
            <person name="Wu G."/>
            <person name="Yamamoto D."/>
            <person name="Yang H.P."/>
            <person name="Yang S.P."/>
            <person name="Yorke J.A."/>
            <person name="Yoshida K."/>
            <person name="Zdobnov E."/>
            <person name="Zhang P."/>
            <person name="Zhang Y."/>
            <person name="Zimin A.V."/>
            <person name="Baldwin J."/>
            <person name="Abdouelleil A."/>
            <person name="Abdulkadir J."/>
            <person name="Abebe A."/>
            <person name="Abera B."/>
            <person name="Abreu J."/>
            <person name="Acer S.C."/>
            <person name="Aftuck L."/>
            <person name="Alexander A."/>
            <person name="An P."/>
            <person name="Anderson E."/>
            <person name="Anderson S."/>
            <person name="Arachi H."/>
            <person name="Azer M."/>
            <person name="Bachantsang P."/>
            <person name="Barry A."/>
            <person name="Bayul T."/>
            <person name="Berlin A."/>
            <person name="Bessette D."/>
            <person name="Bloom T."/>
            <person name="Blye J."/>
            <person name="Boguslavskiy L."/>
            <person name="Bonnet C."/>
            <person name="Boukhgalter B."/>
            <person name="Bourzgui I."/>
            <person name="Brown A."/>
            <person name="Cahill P."/>
            <person name="Channer S."/>
            <person name="Cheshatsang Y."/>
            <person name="Chuda L."/>
            <person name="Citroen M."/>
            <person name="Collymore A."/>
            <person name="Cooke P."/>
            <person name="Costello M."/>
            <person name="D'Aco K."/>
            <person name="Daza R."/>
            <person name="De Haan G."/>
            <person name="DeGray S."/>
            <person name="DeMaso C."/>
            <person name="Dhargay N."/>
            <person name="Dooley K."/>
            <person name="Dooley E."/>
            <person name="Doricent M."/>
            <person name="Dorje P."/>
            <person name="Dorjee K."/>
            <person name="Dupes A."/>
            <person name="Elong R."/>
            <person name="Falk J."/>
            <person name="Farina A."/>
            <person name="Faro S."/>
            <person name="Ferguson D."/>
            <person name="Fisher S."/>
            <person name="Foley C.D."/>
            <person name="Franke A."/>
            <person name="Friedrich D."/>
            <person name="Gadbois L."/>
            <person name="Gearin G."/>
            <person name="Gearin C.R."/>
            <person name="Giannoukos G."/>
            <person name="Goode T."/>
            <person name="Graham J."/>
            <person name="Grandbois E."/>
            <person name="Grewal S."/>
            <person name="Gyaltsen K."/>
            <person name="Hafez N."/>
            <person name="Hagos B."/>
            <person name="Hall J."/>
            <person name="Henson C."/>
            <person name="Hollinger A."/>
            <person name="Honan T."/>
            <person name="Huard M.D."/>
            <person name="Hughes L."/>
            <person name="Hurhula B."/>
            <person name="Husby M.E."/>
            <person name="Kamat A."/>
            <person name="Kanga B."/>
            <person name="Kashin S."/>
            <person name="Khazanovich D."/>
            <person name="Kisner P."/>
            <person name="Lance K."/>
            <person name="Lara M."/>
            <person name="Lee W."/>
            <person name="Lennon N."/>
            <person name="Letendre F."/>
            <person name="LeVine R."/>
            <person name="Lipovsky A."/>
            <person name="Liu X."/>
            <person name="Liu J."/>
            <person name="Liu S."/>
            <person name="Lokyitsang T."/>
            <person name="Lokyitsang Y."/>
            <person name="Lubonja R."/>
            <person name="Lui A."/>
            <person name="MacDonald P."/>
            <person name="Magnisalis V."/>
            <person name="Maru K."/>
            <person name="Matthews C."/>
            <person name="McCusker W."/>
            <person name="McDonough S."/>
            <person name="Mehta T."/>
            <person name="Meldrim J."/>
            <person name="Meneus L."/>
            <person name="Mihai O."/>
            <person name="Mihalev A."/>
            <person name="Mihova T."/>
            <person name="Mittelman R."/>
            <person name="Mlenga V."/>
            <person name="Montmayeur A."/>
            <person name="Mulrain L."/>
            <person name="Navidi A."/>
            <person name="Naylor J."/>
            <person name="Negash T."/>
            <person name="Nguyen T."/>
            <person name="Nguyen N."/>
            <person name="Nicol R."/>
            <person name="Norbu C."/>
            <person name="Norbu N."/>
            <person name="Novod N."/>
            <person name="O'Neill B."/>
            <person name="Osman S."/>
            <person name="Markiewicz E."/>
            <person name="Oyono O.L."/>
            <person name="Patti C."/>
            <person name="Phunkhang P."/>
            <person name="Pierre F."/>
            <person name="Priest M."/>
            <person name="Raghuraman S."/>
            <person name="Rege F."/>
            <person name="Reyes R."/>
            <person name="Rise C."/>
            <person name="Rogov P."/>
            <person name="Ross K."/>
            <person name="Ryan E."/>
            <person name="Settipalli S."/>
            <person name="Shea T."/>
            <person name="Sherpa N."/>
            <person name="Shi L."/>
            <person name="Shih D."/>
            <person name="Sparrow T."/>
            <person name="Spaulding J."/>
            <person name="Stalker J."/>
            <person name="Stange-Thomann N."/>
            <person name="Stavropoulos S."/>
            <person name="Stone C."/>
            <person name="Strader C."/>
            <person name="Tesfaye S."/>
            <person name="Thomson T."/>
            <person name="Thoulutsang Y."/>
            <person name="Thoulutsang D."/>
            <person name="Topham K."/>
            <person name="Topping I."/>
            <person name="Tsamla T."/>
            <person name="Vassiliev H."/>
            <person name="Vo A."/>
            <person name="Wangchuk T."/>
            <person name="Wangdi T."/>
            <person name="Weiand M."/>
            <person name="Wilkinson J."/>
            <person name="Wilson A."/>
            <person name="Yadav S."/>
            <person name="Young G."/>
            <person name="Yu Q."/>
            <person name="Zembek L."/>
            <person name="Zhong D."/>
            <person name="Zimmer A."/>
            <person name="Zwirko Z."/>
            <person name="Jaffe D.B."/>
            <person name="Alvarez P."/>
            <person name="Brockman W."/>
            <person name="Butler J."/>
            <person name="Chin C."/>
            <person name="Gnerre S."/>
            <person name="Grabherr M."/>
            <person name="Kleber M."/>
            <person name="Mauceli E."/>
            <person name="MacCallum I."/>
        </authorList>
    </citation>
    <scope>NUCLEOTIDE SEQUENCE [LARGE SCALE GENOMIC DNA]</scope>
    <source>
        <strain evidence="2">Tucson 15081-1352.22</strain>
    </source>
</reference>